<organism evidence="1 2">
    <name type="scientific">Slackia isoflavoniconvertens</name>
    <dbReference type="NCBI Taxonomy" id="572010"/>
    <lineage>
        <taxon>Bacteria</taxon>
        <taxon>Bacillati</taxon>
        <taxon>Actinomycetota</taxon>
        <taxon>Coriobacteriia</taxon>
        <taxon>Eggerthellales</taxon>
        <taxon>Eggerthellaceae</taxon>
        <taxon>Slackia</taxon>
    </lineage>
</organism>
<evidence type="ECO:0000313" key="2">
    <source>
        <dbReference type="Proteomes" id="UP000271472"/>
    </source>
</evidence>
<proteinExistence type="predicted"/>
<evidence type="ECO:0000313" key="1">
    <source>
        <dbReference type="EMBL" id="RNM33737.1"/>
    </source>
</evidence>
<dbReference type="RefSeq" id="WP_123219879.1">
    <property type="nucleotide sequence ID" value="NZ_QIBZ01000014.1"/>
</dbReference>
<dbReference type="AlphaFoldDB" id="A0A3N0IA33"/>
<dbReference type="OrthoDB" id="3192704at2"/>
<protein>
    <submittedName>
        <fullName evidence="1">Uncharacterized protein</fullName>
    </submittedName>
</protein>
<keyword evidence="2" id="KW-1185">Reference proteome</keyword>
<name>A0A3N0IA33_9ACTN</name>
<dbReference type="Proteomes" id="UP000271472">
    <property type="component" value="Unassembled WGS sequence"/>
</dbReference>
<accession>A0A3N0IA33</accession>
<sequence>MKIVASTTIGPYTVLVFESRLPLTKWRAIVVDGVRYDTLPVMDADDDCLAITESHDMTGKDATFVWRIW</sequence>
<dbReference type="EMBL" id="QIBZ01000014">
    <property type="protein sequence ID" value="RNM33737.1"/>
    <property type="molecule type" value="Genomic_DNA"/>
</dbReference>
<reference evidence="2" key="1">
    <citation type="submission" date="2018-05" db="EMBL/GenBank/DDBJ databases">
        <title>Genome Sequencing of selected type strains of the family Eggerthellaceae.</title>
        <authorList>
            <person name="Danylec N."/>
            <person name="Stoll D.A."/>
            <person name="Doetsch A."/>
            <person name="Huch M."/>
        </authorList>
    </citation>
    <scope>NUCLEOTIDE SEQUENCE [LARGE SCALE GENOMIC DNA]</scope>
    <source>
        <strain evidence="2">DSM 22006</strain>
    </source>
</reference>
<gene>
    <name evidence="1" type="ORF">DMP05_07595</name>
</gene>
<comment type="caution">
    <text evidence="1">The sequence shown here is derived from an EMBL/GenBank/DDBJ whole genome shotgun (WGS) entry which is preliminary data.</text>
</comment>